<dbReference type="STRING" id="1314777.A0A164THH2"/>
<dbReference type="GO" id="GO:0045292">
    <property type="term" value="P:mRNA cis splicing, via spliceosome"/>
    <property type="evidence" value="ECO:0007669"/>
    <property type="project" value="TreeGrafter"/>
</dbReference>
<feature type="compositionally biased region" description="Basic and acidic residues" evidence="5">
    <location>
        <begin position="232"/>
        <end position="250"/>
    </location>
</feature>
<sequence>MSSISLISELPNYISPEQRSQLSSSTPESFSDILPVLRHTQPNVSVKFDPLFDGFSAEDSQSGTLYVIESVLVFLSTSGKGVAIPYPAITLHAISRTDSAPSLYCQLDEQASGTHETLEDEDEVADMRELHIIPSDSSSCTLDAIFEALSICAALHPDPDTGDDLGDELGDDAFTDADESRFETFNGTHQEELSEVGRAALAHIESILEDPRGLTNNFADANGHDEEEESDEPKNDSAEQSETRTDRSSR</sequence>
<keyword evidence="3" id="KW-0963">Cytoplasm</keyword>
<dbReference type="InterPro" id="IPR039924">
    <property type="entry name" value="ICln/Lot5/Saf5"/>
</dbReference>
<organism evidence="6 7">
    <name type="scientific">Sistotremastrum niveocremeum HHB9708</name>
    <dbReference type="NCBI Taxonomy" id="1314777"/>
    <lineage>
        <taxon>Eukaryota</taxon>
        <taxon>Fungi</taxon>
        <taxon>Dikarya</taxon>
        <taxon>Basidiomycota</taxon>
        <taxon>Agaricomycotina</taxon>
        <taxon>Agaricomycetes</taxon>
        <taxon>Sistotremastrales</taxon>
        <taxon>Sistotremastraceae</taxon>
        <taxon>Sertulicium</taxon>
        <taxon>Sertulicium niveocremeum</taxon>
    </lineage>
</organism>
<proteinExistence type="predicted"/>
<dbReference type="AlphaFoldDB" id="A0A164THH2"/>
<evidence type="ECO:0000313" key="7">
    <source>
        <dbReference type="Proteomes" id="UP000076722"/>
    </source>
</evidence>
<dbReference type="PANTHER" id="PTHR21399:SF0">
    <property type="entry name" value="METHYLOSOME SUBUNIT PICLN"/>
    <property type="match status" value="1"/>
</dbReference>
<dbReference type="Gene3D" id="2.30.29.30">
    <property type="entry name" value="Pleckstrin-homology domain (PH domain)/Phosphotyrosine-binding domain (PTB)"/>
    <property type="match status" value="1"/>
</dbReference>
<dbReference type="GO" id="GO:0000387">
    <property type="term" value="P:spliceosomal snRNP assembly"/>
    <property type="evidence" value="ECO:0007669"/>
    <property type="project" value="TreeGrafter"/>
</dbReference>
<dbReference type="PANTHER" id="PTHR21399">
    <property type="entry name" value="CHLORIDE CONDUCTANCE REGULATORY PROTEIN ICLN"/>
    <property type="match status" value="1"/>
</dbReference>
<evidence type="ECO:0000256" key="4">
    <source>
        <dbReference type="ARBA" id="ARBA00023242"/>
    </source>
</evidence>
<dbReference type="EMBL" id="KV419410">
    <property type="protein sequence ID" value="KZS92369.1"/>
    <property type="molecule type" value="Genomic_DNA"/>
</dbReference>
<evidence type="ECO:0000256" key="3">
    <source>
        <dbReference type="ARBA" id="ARBA00022490"/>
    </source>
</evidence>
<dbReference type="Proteomes" id="UP000076722">
    <property type="component" value="Unassembled WGS sequence"/>
</dbReference>
<evidence type="ECO:0000313" key="6">
    <source>
        <dbReference type="EMBL" id="KZS92369.1"/>
    </source>
</evidence>
<evidence type="ECO:0000256" key="1">
    <source>
        <dbReference type="ARBA" id="ARBA00004123"/>
    </source>
</evidence>
<dbReference type="InterPro" id="IPR011993">
    <property type="entry name" value="PH-like_dom_sf"/>
</dbReference>
<gene>
    <name evidence="6" type="ORF">SISNIDRAFT_412880</name>
</gene>
<evidence type="ECO:0000256" key="2">
    <source>
        <dbReference type="ARBA" id="ARBA00004496"/>
    </source>
</evidence>
<keyword evidence="7" id="KW-1185">Reference proteome</keyword>
<dbReference type="Pfam" id="PF03517">
    <property type="entry name" value="Voldacs"/>
    <property type="match status" value="1"/>
</dbReference>
<keyword evidence="4" id="KW-0539">Nucleus</keyword>
<evidence type="ECO:0000256" key="5">
    <source>
        <dbReference type="SAM" id="MobiDB-lite"/>
    </source>
</evidence>
<reference evidence="6 7" key="1">
    <citation type="journal article" date="2016" name="Mol. Biol. Evol.">
        <title>Comparative Genomics of Early-Diverging Mushroom-Forming Fungi Provides Insights into the Origins of Lignocellulose Decay Capabilities.</title>
        <authorList>
            <person name="Nagy L.G."/>
            <person name="Riley R."/>
            <person name="Tritt A."/>
            <person name="Adam C."/>
            <person name="Daum C."/>
            <person name="Floudas D."/>
            <person name="Sun H."/>
            <person name="Yadav J.S."/>
            <person name="Pangilinan J."/>
            <person name="Larsson K.H."/>
            <person name="Matsuura K."/>
            <person name="Barry K."/>
            <person name="Labutti K."/>
            <person name="Kuo R."/>
            <person name="Ohm R.A."/>
            <person name="Bhattacharya S.S."/>
            <person name="Shirouzu T."/>
            <person name="Yoshinaga Y."/>
            <person name="Martin F.M."/>
            <person name="Grigoriev I.V."/>
            <person name="Hibbett D.S."/>
        </authorList>
    </citation>
    <scope>NUCLEOTIDE SEQUENCE [LARGE SCALE GENOMIC DNA]</scope>
    <source>
        <strain evidence="6 7">HHB9708</strain>
    </source>
</reference>
<accession>A0A164THH2</accession>
<dbReference type="OrthoDB" id="19714at2759"/>
<dbReference type="GO" id="GO:0005681">
    <property type="term" value="C:spliceosomal complex"/>
    <property type="evidence" value="ECO:0007669"/>
    <property type="project" value="TreeGrafter"/>
</dbReference>
<name>A0A164THH2_9AGAM</name>
<evidence type="ECO:0008006" key="8">
    <source>
        <dbReference type="Google" id="ProtNLM"/>
    </source>
</evidence>
<feature type="region of interest" description="Disordered" evidence="5">
    <location>
        <begin position="208"/>
        <end position="250"/>
    </location>
</feature>
<protein>
    <recommendedName>
        <fullName evidence="8">Regulator of volume decrease after cellular swelling-domain-containing protein</fullName>
    </recommendedName>
</protein>
<dbReference type="GO" id="GO:0034715">
    <property type="term" value="C:pICln-Sm protein complex"/>
    <property type="evidence" value="ECO:0007669"/>
    <property type="project" value="TreeGrafter"/>
</dbReference>
<dbReference type="GO" id="GO:0005829">
    <property type="term" value="C:cytosol"/>
    <property type="evidence" value="ECO:0007669"/>
    <property type="project" value="TreeGrafter"/>
</dbReference>
<comment type="subcellular location">
    <subcellularLocation>
        <location evidence="2">Cytoplasm</location>
    </subcellularLocation>
    <subcellularLocation>
        <location evidence="1">Nucleus</location>
    </subcellularLocation>
</comment>